<sequence>MLSTLPGPSTLGKPEEWINDFYEEEPEMEDKQFTYMYCCEMAKYYNSKEDFRRLQINVIRITSTPCATNSVPWQLQYLWNSQTTSQYNHPVHPSFPEAIIDDKSFSIQIDFQVGAYLLWDVTLSDEQGSHVKAYVKAVQKHQYLLDTHQLLTKVGYAPKSSFLEIAFGLYGIPGQLFNINSHHF</sequence>
<proteinExistence type="predicted"/>
<dbReference type="OrthoDB" id="10571914at2759"/>
<comment type="caution">
    <text evidence="1">The sequence shown here is derived from an EMBL/GenBank/DDBJ whole genome shotgun (WGS) entry which is preliminary data.</text>
</comment>
<protein>
    <submittedName>
        <fullName evidence="1">12448_t:CDS:1</fullName>
    </submittedName>
</protein>
<name>A0A9N9FYD7_9GLOM</name>
<organism evidence="1 2">
    <name type="scientific">Ambispora leptoticha</name>
    <dbReference type="NCBI Taxonomy" id="144679"/>
    <lineage>
        <taxon>Eukaryota</taxon>
        <taxon>Fungi</taxon>
        <taxon>Fungi incertae sedis</taxon>
        <taxon>Mucoromycota</taxon>
        <taxon>Glomeromycotina</taxon>
        <taxon>Glomeromycetes</taxon>
        <taxon>Archaeosporales</taxon>
        <taxon>Ambisporaceae</taxon>
        <taxon>Ambispora</taxon>
    </lineage>
</organism>
<dbReference type="Proteomes" id="UP000789508">
    <property type="component" value="Unassembled WGS sequence"/>
</dbReference>
<dbReference type="AlphaFoldDB" id="A0A9N9FYD7"/>
<dbReference type="EMBL" id="CAJVPS010002289">
    <property type="protein sequence ID" value="CAG8564647.1"/>
    <property type="molecule type" value="Genomic_DNA"/>
</dbReference>
<gene>
    <name evidence="1" type="ORF">ALEPTO_LOCUS6519</name>
</gene>
<evidence type="ECO:0000313" key="2">
    <source>
        <dbReference type="Proteomes" id="UP000789508"/>
    </source>
</evidence>
<reference evidence="1" key="1">
    <citation type="submission" date="2021-06" db="EMBL/GenBank/DDBJ databases">
        <authorList>
            <person name="Kallberg Y."/>
            <person name="Tangrot J."/>
            <person name="Rosling A."/>
        </authorList>
    </citation>
    <scope>NUCLEOTIDE SEQUENCE</scope>
    <source>
        <strain evidence="1">FL130A</strain>
    </source>
</reference>
<accession>A0A9N9FYD7</accession>
<keyword evidence="2" id="KW-1185">Reference proteome</keyword>
<evidence type="ECO:0000313" key="1">
    <source>
        <dbReference type="EMBL" id="CAG8564647.1"/>
    </source>
</evidence>